<feature type="compositionally biased region" description="Polar residues" evidence="1">
    <location>
        <begin position="312"/>
        <end position="321"/>
    </location>
</feature>
<dbReference type="AlphaFoldDB" id="A0A5C3P721"/>
<keyword evidence="4" id="KW-1185">Reference proteome</keyword>
<name>A0A5C3P721_9APHY</name>
<reference evidence="3 4" key="1">
    <citation type="journal article" date="2019" name="Nat. Ecol. Evol.">
        <title>Megaphylogeny resolves global patterns of mushroom evolution.</title>
        <authorList>
            <person name="Varga T."/>
            <person name="Krizsan K."/>
            <person name="Foldi C."/>
            <person name="Dima B."/>
            <person name="Sanchez-Garcia M."/>
            <person name="Sanchez-Ramirez S."/>
            <person name="Szollosi G.J."/>
            <person name="Szarkandi J.G."/>
            <person name="Papp V."/>
            <person name="Albert L."/>
            <person name="Andreopoulos W."/>
            <person name="Angelini C."/>
            <person name="Antonin V."/>
            <person name="Barry K.W."/>
            <person name="Bougher N.L."/>
            <person name="Buchanan P."/>
            <person name="Buyck B."/>
            <person name="Bense V."/>
            <person name="Catcheside P."/>
            <person name="Chovatia M."/>
            <person name="Cooper J."/>
            <person name="Damon W."/>
            <person name="Desjardin D."/>
            <person name="Finy P."/>
            <person name="Geml J."/>
            <person name="Haridas S."/>
            <person name="Hughes K."/>
            <person name="Justo A."/>
            <person name="Karasinski D."/>
            <person name="Kautmanova I."/>
            <person name="Kiss B."/>
            <person name="Kocsube S."/>
            <person name="Kotiranta H."/>
            <person name="LaButti K.M."/>
            <person name="Lechner B.E."/>
            <person name="Liimatainen K."/>
            <person name="Lipzen A."/>
            <person name="Lukacs Z."/>
            <person name="Mihaltcheva S."/>
            <person name="Morgado L.N."/>
            <person name="Niskanen T."/>
            <person name="Noordeloos M.E."/>
            <person name="Ohm R.A."/>
            <person name="Ortiz-Santana B."/>
            <person name="Ovrebo C."/>
            <person name="Racz N."/>
            <person name="Riley R."/>
            <person name="Savchenko A."/>
            <person name="Shiryaev A."/>
            <person name="Soop K."/>
            <person name="Spirin V."/>
            <person name="Szebenyi C."/>
            <person name="Tomsovsky M."/>
            <person name="Tulloss R.E."/>
            <person name="Uehling J."/>
            <person name="Grigoriev I.V."/>
            <person name="Vagvolgyi C."/>
            <person name="Papp T."/>
            <person name="Martin F.M."/>
            <person name="Miettinen O."/>
            <person name="Hibbett D.S."/>
            <person name="Nagy L.G."/>
        </authorList>
    </citation>
    <scope>NUCLEOTIDE SEQUENCE [LARGE SCALE GENOMIC DNA]</scope>
    <source>
        <strain evidence="3 4">HHB13444</strain>
    </source>
</reference>
<evidence type="ECO:0000313" key="3">
    <source>
        <dbReference type="EMBL" id="TFK85311.1"/>
    </source>
</evidence>
<evidence type="ECO:0000313" key="4">
    <source>
        <dbReference type="Proteomes" id="UP000308197"/>
    </source>
</evidence>
<accession>A0A5C3P721</accession>
<evidence type="ECO:0000256" key="1">
    <source>
        <dbReference type="SAM" id="MobiDB-lite"/>
    </source>
</evidence>
<feature type="transmembrane region" description="Helical" evidence="2">
    <location>
        <begin position="203"/>
        <end position="224"/>
    </location>
</feature>
<gene>
    <name evidence="3" type="ORF">K466DRAFT_192318</name>
</gene>
<feature type="region of interest" description="Disordered" evidence="1">
    <location>
        <begin position="253"/>
        <end position="321"/>
    </location>
</feature>
<dbReference type="Proteomes" id="UP000308197">
    <property type="component" value="Unassembled WGS sequence"/>
</dbReference>
<keyword evidence="2" id="KW-1133">Transmembrane helix</keyword>
<evidence type="ECO:0000256" key="2">
    <source>
        <dbReference type="SAM" id="Phobius"/>
    </source>
</evidence>
<sequence length="383" mass="41422">MPRATNSTPISDVIIDSGQTDLIDYSYAPWTFITGNSTYVNGTATTTTTSSLDEKVRYEIRFSFKGTQVAVYGSFPDSRTLGLGGVTGTRSSYTLFASARTMTTTFFQPLLVGEEDHVLFYQSELLPCDNYTLLITVDPGPDPYILDWIEYNTTSPTHRNASPLSGVSSARTTTLLPPSLSSASASALSQPDALHFHAATTTAMIVTGAAAGGLILLLCAALVLKAIMHRRGKARVPNRVLDLARDDYSYNELETPDALPHPTPFPDHRRPTPLPINSRAQTAASSSERKELRRSRTNISYTPVRGDYSESPAHTPSISDSLSAVRSTDAVLSRGASPKLVPLRVATIAEEVVLRSPVEHLEALPAYTLSPTAAGFRRARTLT</sequence>
<keyword evidence="2" id="KW-0472">Membrane</keyword>
<dbReference type="InParanoid" id="A0A5C3P721"/>
<keyword evidence="2" id="KW-0812">Transmembrane</keyword>
<dbReference type="EMBL" id="ML211261">
    <property type="protein sequence ID" value="TFK85311.1"/>
    <property type="molecule type" value="Genomic_DNA"/>
</dbReference>
<organism evidence="3 4">
    <name type="scientific">Polyporus arcularius HHB13444</name>
    <dbReference type="NCBI Taxonomy" id="1314778"/>
    <lineage>
        <taxon>Eukaryota</taxon>
        <taxon>Fungi</taxon>
        <taxon>Dikarya</taxon>
        <taxon>Basidiomycota</taxon>
        <taxon>Agaricomycotina</taxon>
        <taxon>Agaricomycetes</taxon>
        <taxon>Polyporales</taxon>
        <taxon>Polyporaceae</taxon>
        <taxon>Polyporus</taxon>
    </lineage>
</organism>
<protein>
    <submittedName>
        <fullName evidence="3">Uncharacterized protein</fullName>
    </submittedName>
</protein>
<dbReference type="STRING" id="1314778.A0A5C3P721"/>
<proteinExistence type="predicted"/>